<comment type="caution">
    <text evidence="2">The sequence shown here is derived from an EMBL/GenBank/DDBJ whole genome shotgun (WGS) entry which is preliminary data.</text>
</comment>
<dbReference type="EMBL" id="QEAM01000139">
    <property type="protein sequence ID" value="TPX45510.1"/>
    <property type="molecule type" value="Genomic_DNA"/>
</dbReference>
<dbReference type="EMBL" id="QEAN01000387">
    <property type="protein sequence ID" value="TPX38622.1"/>
    <property type="molecule type" value="Genomic_DNA"/>
</dbReference>
<dbReference type="VEuPathDB" id="FungiDB:SeMB42_g06629"/>
<feature type="compositionally biased region" description="Pro residues" evidence="1">
    <location>
        <begin position="41"/>
        <end position="55"/>
    </location>
</feature>
<evidence type="ECO:0000313" key="2">
    <source>
        <dbReference type="EMBL" id="TPX38622.1"/>
    </source>
</evidence>
<proteinExistence type="predicted"/>
<evidence type="ECO:0000313" key="6">
    <source>
        <dbReference type="Proteomes" id="UP000320475"/>
    </source>
</evidence>
<dbReference type="Proteomes" id="UP000320475">
    <property type="component" value="Unassembled WGS sequence"/>
</dbReference>
<keyword evidence="5" id="KW-1185">Reference proteome</keyword>
<dbReference type="OrthoDB" id="9942608at2759"/>
<protein>
    <recommendedName>
        <fullName evidence="7">CUE domain-containing protein</fullName>
    </recommendedName>
</protein>
<evidence type="ECO:0000313" key="4">
    <source>
        <dbReference type="EMBL" id="TPX45510.1"/>
    </source>
</evidence>
<evidence type="ECO:0000256" key="1">
    <source>
        <dbReference type="SAM" id="MobiDB-lite"/>
    </source>
</evidence>
<organism evidence="2 5">
    <name type="scientific">Synchytrium endobioticum</name>
    <dbReference type="NCBI Taxonomy" id="286115"/>
    <lineage>
        <taxon>Eukaryota</taxon>
        <taxon>Fungi</taxon>
        <taxon>Fungi incertae sedis</taxon>
        <taxon>Chytridiomycota</taxon>
        <taxon>Chytridiomycota incertae sedis</taxon>
        <taxon>Chytridiomycetes</taxon>
        <taxon>Synchytriales</taxon>
        <taxon>Synchytriaceae</taxon>
        <taxon>Synchytrium</taxon>
    </lineage>
</organism>
<reference evidence="5 6" key="1">
    <citation type="journal article" date="2019" name="Sci. Rep.">
        <title>Comparative genomics of chytrid fungi reveal insights into the obligate biotrophic and pathogenic lifestyle of Synchytrium endobioticum.</title>
        <authorList>
            <person name="van de Vossenberg B.T.L.H."/>
            <person name="Warris S."/>
            <person name="Nguyen H.D.T."/>
            <person name="van Gent-Pelzer M.P.E."/>
            <person name="Joly D.L."/>
            <person name="van de Geest H.C."/>
            <person name="Bonants P.J.M."/>
            <person name="Smith D.S."/>
            <person name="Levesque C.A."/>
            <person name="van der Lee T.A.J."/>
        </authorList>
    </citation>
    <scope>NUCLEOTIDE SEQUENCE [LARGE SCALE GENOMIC DNA]</scope>
    <source>
        <strain evidence="3 6">LEV6574</strain>
        <strain evidence="2 5">MB42</strain>
    </source>
</reference>
<accession>A0A507CG57</accession>
<dbReference type="AlphaFoldDB" id="A0A507CG57"/>
<evidence type="ECO:0000313" key="3">
    <source>
        <dbReference type="EMBL" id="TPX45507.1"/>
    </source>
</evidence>
<sequence length="261" mass="28599">MDFTLNPWSDEESPPPQYQPPPSYTPVAISDSRLNDSLQPQPQPQPPPPPPPLPPRRVSAESTPPNPLLNEFPDADAAYLQTILVRFNRDARAARAYLKGQGLVSTVALRLAKTSSHTVLPVATRDCSHGDSPSSDKHPELPARIANAHVNAPTDAEIEMLGTVFPDCDDDLLMSVLQTFRGDMARSIAYLEEKGFEASDAAKTAMLDDNISPDAADASKEGRRMLVERFPTVDEEIIQGILESLGSVERASEYIYQKVVR</sequence>
<name>A0A507CG57_9FUNG</name>
<feature type="region of interest" description="Disordered" evidence="1">
    <location>
        <begin position="1"/>
        <end position="72"/>
    </location>
</feature>
<dbReference type="Proteomes" id="UP000317494">
    <property type="component" value="Unassembled WGS sequence"/>
</dbReference>
<gene>
    <name evidence="3" type="ORF">SeLEV6574_g03831</name>
    <name evidence="4" type="ORF">SeLEV6574_g03836</name>
    <name evidence="2" type="ORF">SeMB42_g06629</name>
</gene>
<evidence type="ECO:0008006" key="7">
    <source>
        <dbReference type="Google" id="ProtNLM"/>
    </source>
</evidence>
<evidence type="ECO:0000313" key="5">
    <source>
        <dbReference type="Proteomes" id="UP000317494"/>
    </source>
</evidence>
<dbReference type="EMBL" id="QEAM01000139">
    <property type="protein sequence ID" value="TPX45507.1"/>
    <property type="molecule type" value="Genomic_DNA"/>
</dbReference>
<feature type="compositionally biased region" description="Pro residues" evidence="1">
    <location>
        <begin position="14"/>
        <end position="24"/>
    </location>
</feature>